<feature type="region of interest" description="Disordered" evidence="1">
    <location>
        <begin position="1"/>
        <end position="93"/>
    </location>
</feature>
<gene>
    <name evidence="2" type="ORF">CVT26_002718</name>
</gene>
<dbReference type="OrthoDB" id="3066329at2759"/>
<organism evidence="2 3">
    <name type="scientific">Gymnopilus dilepis</name>
    <dbReference type="NCBI Taxonomy" id="231916"/>
    <lineage>
        <taxon>Eukaryota</taxon>
        <taxon>Fungi</taxon>
        <taxon>Dikarya</taxon>
        <taxon>Basidiomycota</taxon>
        <taxon>Agaricomycotina</taxon>
        <taxon>Agaricomycetes</taxon>
        <taxon>Agaricomycetidae</taxon>
        <taxon>Agaricales</taxon>
        <taxon>Agaricineae</taxon>
        <taxon>Hymenogastraceae</taxon>
        <taxon>Gymnopilus</taxon>
    </lineage>
</organism>
<evidence type="ECO:0000313" key="3">
    <source>
        <dbReference type="Proteomes" id="UP000284706"/>
    </source>
</evidence>
<evidence type="ECO:0000313" key="2">
    <source>
        <dbReference type="EMBL" id="PPQ97489.1"/>
    </source>
</evidence>
<sequence length="165" mass="17960">MPKAPFPSFSLALSGSQLAEETPGAPSQERGVEVDLMGEASDEDKSDTETIFEVRDETNKSGRDKDNSEPIHGSRAAMKVEIDSGSLGRGGKKTSTRLLTTRLTHHFSLLVLFLATVPLPQFAAVEDLRTVPPADLLHCVSAQWGNGAVTKRFHFGRTRARPMEN</sequence>
<dbReference type="AlphaFoldDB" id="A0A409Y3B8"/>
<name>A0A409Y3B8_9AGAR</name>
<dbReference type="EMBL" id="NHYE01001243">
    <property type="protein sequence ID" value="PPQ97489.1"/>
    <property type="molecule type" value="Genomic_DNA"/>
</dbReference>
<dbReference type="Proteomes" id="UP000284706">
    <property type="component" value="Unassembled WGS sequence"/>
</dbReference>
<reference evidence="2 3" key="1">
    <citation type="journal article" date="2018" name="Evol. Lett.">
        <title>Horizontal gene cluster transfer increased hallucinogenic mushroom diversity.</title>
        <authorList>
            <person name="Reynolds H.T."/>
            <person name="Vijayakumar V."/>
            <person name="Gluck-Thaler E."/>
            <person name="Korotkin H.B."/>
            <person name="Matheny P.B."/>
            <person name="Slot J.C."/>
        </authorList>
    </citation>
    <scope>NUCLEOTIDE SEQUENCE [LARGE SCALE GENOMIC DNA]</scope>
    <source>
        <strain evidence="2 3">SRW20</strain>
    </source>
</reference>
<keyword evidence="3" id="KW-1185">Reference proteome</keyword>
<dbReference type="InParanoid" id="A0A409Y3B8"/>
<proteinExistence type="predicted"/>
<evidence type="ECO:0000256" key="1">
    <source>
        <dbReference type="SAM" id="MobiDB-lite"/>
    </source>
</evidence>
<feature type="compositionally biased region" description="Basic and acidic residues" evidence="1">
    <location>
        <begin position="52"/>
        <end position="69"/>
    </location>
</feature>
<accession>A0A409Y3B8</accession>
<comment type="caution">
    <text evidence="2">The sequence shown here is derived from an EMBL/GenBank/DDBJ whole genome shotgun (WGS) entry which is preliminary data.</text>
</comment>
<protein>
    <submittedName>
        <fullName evidence="2">Uncharacterized protein</fullName>
    </submittedName>
</protein>